<dbReference type="InterPro" id="IPR001650">
    <property type="entry name" value="Helicase_C-like"/>
</dbReference>
<dbReference type="STRING" id="2094558.A0A314ZCG9"/>
<feature type="compositionally biased region" description="Basic and acidic residues" evidence="2">
    <location>
        <begin position="102"/>
        <end position="121"/>
    </location>
</feature>
<protein>
    <submittedName>
        <fullName evidence="4">DEAD-box ATP-dependent RNA helicase 46</fullName>
    </submittedName>
</protein>
<gene>
    <name evidence="4" type="ORF">Pyn_33577</name>
</gene>
<dbReference type="PROSITE" id="PS51194">
    <property type="entry name" value="HELICASE_CTER"/>
    <property type="match status" value="1"/>
</dbReference>
<feature type="compositionally biased region" description="Acidic residues" evidence="2">
    <location>
        <begin position="177"/>
        <end position="189"/>
    </location>
</feature>
<dbReference type="AlphaFoldDB" id="A0A314ZCG9"/>
<keyword evidence="5" id="KW-1185">Reference proteome</keyword>
<evidence type="ECO:0000256" key="1">
    <source>
        <dbReference type="ARBA" id="ARBA00022884"/>
    </source>
</evidence>
<dbReference type="OrthoDB" id="1740368at2759"/>
<feature type="domain" description="Helicase C-terminal" evidence="3">
    <location>
        <begin position="1"/>
        <end position="82"/>
    </location>
</feature>
<reference evidence="4 5" key="1">
    <citation type="submission" date="2018-02" db="EMBL/GenBank/DDBJ databases">
        <title>Draft genome of wild Prunus yedoensis var. nudiflora.</title>
        <authorList>
            <person name="Baek S."/>
            <person name="Kim J.-H."/>
            <person name="Choi K."/>
            <person name="Kim G.-B."/>
            <person name="Cho A."/>
            <person name="Jang H."/>
            <person name="Shin C.-H."/>
            <person name="Yu H.-J."/>
            <person name="Mun J.-H."/>
        </authorList>
    </citation>
    <scope>NUCLEOTIDE SEQUENCE [LARGE SCALE GENOMIC DNA]</scope>
    <source>
        <strain evidence="5">cv. Jeju island</strain>
        <tissue evidence="4">Leaf</tissue>
    </source>
</reference>
<dbReference type="GO" id="GO:0003723">
    <property type="term" value="F:RNA binding"/>
    <property type="evidence" value="ECO:0007669"/>
    <property type="project" value="UniProtKB-KW"/>
</dbReference>
<dbReference type="Proteomes" id="UP000250321">
    <property type="component" value="Unassembled WGS sequence"/>
</dbReference>
<evidence type="ECO:0000313" key="4">
    <source>
        <dbReference type="EMBL" id="PQQ15797.1"/>
    </source>
</evidence>
<dbReference type="Gene3D" id="3.40.50.300">
    <property type="entry name" value="P-loop containing nucleotide triphosphate hydrolases"/>
    <property type="match status" value="1"/>
</dbReference>
<proteinExistence type="predicted"/>
<name>A0A314ZCG9_PRUYE</name>
<organism evidence="4 5">
    <name type="scientific">Prunus yedoensis var. nudiflora</name>
    <dbReference type="NCBI Taxonomy" id="2094558"/>
    <lineage>
        <taxon>Eukaryota</taxon>
        <taxon>Viridiplantae</taxon>
        <taxon>Streptophyta</taxon>
        <taxon>Embryophyta</taxon>
        <taxon>Tracheophyta</taxon>
        <taxon>Spermatophyta</taxon>
        <taxon>Magnoliopsida</taxon>
        <taxon>eudicotyledons</taxon>
        <taxon>Gunneridae</taxon>
        <taxon>Pentapetalae</taxon>
        <taxon>rosids</taxon>
        <taxon>fabids</taxon>
        <taxon>Rosales</taxon>
        <taxon>Rosaceae</taxon>
        <taxon>Amygdaloideae</taxon>
        <taxon>Amygdaleae</taxon>
        <taxon>Prunus</taxon>
    </lineage>
</organism>
<dbReference type="CDD" id="cd18787">
    <property type="entry name" value="SF2_C_DEAD"/>
    <property type="match status" value="1"/>
</dbReference>
<keyword evidence="4" id="KW-0067">ATP-binding</keyword>
<comment type="caution">
    <text evidence="4">The sequence shown here is derived from an EMBL/GenBank/DDBJ whole genome shotgun (WGS) entry which is preliminary data.</text>
</comment>
<keyword evidence="1" id="KW-0694">RNA-binding</keyword>
<keyword evidence="4" id="KW-0547">Nucleotide-binding</keyword>
<evidence type="ECO:0000313" key="5">
    <source>
        <dbReference type="Proteomes" id="UP000250321"/>
    </source>
</evidence>
<feature type="region of interest" description="Disordered" evidence="2">
    <location>
        <begin position="69"/>
        <end position="197"/>
    </location>
</feature>
<keyword evidence="4" id="KW-0347">Helicase</keyword>
<keyword evidence="4" id="KW-0378">Hydrolase</keyword>
<dbReference type="InterPro" id="IPR027417">
    <property type="entry name" value="P-loop_NTPase"/>
</dbReference>
<dbReference type="SUPFAM" id="SSF52540">
    <property type="entry name" value="P-loop containing nucleoside triphosphate hydrolases"/>
    <property type="match status" value="1"/>
</dbReference>
<evidence type="ECO:0000256" key="2">
    <source>
        <dbReference type="SAM" id="MobiDB-lite"/>
    </source>
</evidence>
<dbReference type="GO" id="GO:0004386">
    <property type="term" value="F:helicase activity"/>
    <property type="evidence" value="ECO:0007669"/>
    <property type="project" value="UniProtKB-KW"/>
</dbReference>
<accession>A0A314ZCG9</accession>
<sequence length="197" mass="21261">MLQPRGLDIKDIRVVINYDFPTGVEDYVHRIGRTGRAGATGLAYTFFGDQDSKYASDLIKVQTLGFWAGGRDGGRGGRNDSSYGGRDGGRGGGWGFTPSSGRYDRGHNNGYDRGRSPDKGSGHRGSNRSRSRSLERFDKALPTGGGSAGWSFHKAMMERERSSPPPPRSLPYGGGVDEAEEGMIPQEEEGGYHIANA</sequence>
<dbReference type="EMBL" id="PJQY01000217">
    <property type="protein sequence ID" value="PQQ15797.1"/>
    <property type="molecule type" value="Genomic_DNA"/>
</dbReference>
<evidence type="ECO:0000259" key="3">
    <source>
        <dbReference type="PROSITE" id="PS51194"/>
    </source>
</evidence>
<dbReference type="Pfam" id="PF00271">
    <property type="entry name" value="Helicase_C"/>
    <property type="match status" value="1"/>
</dbReference>
<dbReference type="PANTHER" id="PTHR47958">
    <property type="entry name" value="ATP-DEPENDENT RNA HELICASE DBP3"/>
    <property type="match status" value="1"/>
</dbReference>